<dbReference type="SUPFAM" id="SSF46689">
    <property type="entry name" value="Homeodomain-like"/>
    <property type="match status" value="1"/>
</dbReference>
<dbReference type="PANTHER" id="PTHR30055">
    <property type="entry name" value="HTH-TYPE TRANSCRIPTIONAL REGULATOR RUTR"/>
    <property type="match status" value="1"/>
</dbReference>
<dbReference type="PANTHER" id="PTHR30055:SF227">
    <property type="entry name" value="TRANSCRIPTIONAL REGULATORY PROTEIN (PROBABLY TETR-FAMILY)-RELATED"/>
    <property type="match status" value="1"/>
</dbReference>
<dbReference type="eggNOG" id="COG1309">
    <property type="taxonomic scope" value="Bacteria"/>
</dbReference>
<dbReference type="RefSeq" id="WP_003959715.1">
    <property type="nucleotide sequence ID" value="NZ_CM000913.1"/>
</dbReference>
<feature type="region of interest" description="Disordered" evidence="5">
    <location>
        <begin position="1"/>
        <end position="27"/>
    </location>
</feature>
<organism evidence="7 8">
    <name type="scientific">Streptomyces clavuligerus</name>
    <dbReference type="NCBI Taxonomy" id="1901"/>
    <lineage>
        <taxon>Bacteria</taxon>
        <taxon>Bacillati</taxon>
        <taxon>Actinomycetota</taxon>
        <taxon>Actinomycetes</taxon>
        <taxon>Kitasatosporales</taxon>
        <taxon>Streptomycetaceae</taxon>
        <taxon>Streptomyces</taxon>
    </lineage>
</organism>
<reference evidence="7 8" key="1">
    <citation type="journal article" date="2010" name="Genome Biol. Evol.">
        <title>The sequence of a 1.8-mb bacterial linear plasmid reveals a rich evolutionary reservoir of secondary metabolic pathways.</title>
        <authorList>
            <person name="Medema M.H."/>
            <person name="Trefzer A."/>
            <person name="Kovalchuk A."/>
            <person name="van den Berg M."/>
            <person name="Mueller U."/>
            <person name="Heijne W."/>
            <person name="Wu L."/>
            <person name="Alam M.T."/>
            <person name="Ronning C.M."/>
            <person name="Nierman W.C."/>
            <person name="Bovenberg R.A.L."/>
            <person name="Breitling R."/>
            <person name="Takano E."/>
        </authorList>
    </citation>
    <scope>NUCLEOTIDE SEQUENCE [LARGE SCALE GENOMIC DNA]</scope>
    <source>
        <strain evidence="8">ATCC 27064 / DSM 738 / JCM 4710 / NBRC 13307 / NCIMB 12785 / NRRL 3585 / VKM Ac-602</strain>
    </source>
</reference>
<evidence type="ECO:0000256" key="1">
    <source>
        <dbReference type="ARBA" id="ARBA00023015"/>
    </source>
</evidence>
<evidence type="ECO:0000313" key="7">
    <source>
        <dbReference type="EMBL" id="EFG05743.1"/>
    </source>
</evidence>
<dbReference type="Proteomes" id="UP000002357">
    <property type="component" value="Chromosome"/>
</dbReference>
<protein>
    <submittedName>
        <fullName evidence="7">Putative TetR-family transcriptional regulator</fullName>
    </submittedName>
</protein>
<dbReference type="Gene3D" id="1.10.357.10">
    <property type="entry name" value="Tetracycline Repressor, domain 2"/>
    <property type="match status" value="1"/>
</dbReference>
<feature type="domain" description="HTH tetR-type" evidence="6">
    <location>
        <begin position="28"/>
        <end position="88"/>
    </location>
</feature>
<keyword evidence="1" id="KW-0805">Transcription regulation</keyword>
<keyword evidence="8" id="KW-1185">Reference proteome</keyword>
<dbReference type="GeneID" id="93732659"/>
<sequence length="239" mass="25880">MRQGSELPEDLTEGPPDDIRRATAEQPRGRRAELIAVGRKLFAHTPYDALSMDDIARQAGVAKGLIYYYFASKRGYYLAIVEDSVAGLVSRARDRTELPGAERVRRTVDGYLRYAQNNGAAFRTITSGGVGFDPEVQSLRDSVREELTAAIAEGAYGTREIPPTARLALVGWLGSVEQIALEWLAHPAEPGREQVCELLTRLLAATLATVGEFEPGCPCPPLEGIAPPVPKALPGVLLL</sequence>
<dbReference type="InterPro" id="IPR001647">
    <property type="entry name" value="HTH_TetR"/>
</dbReference>
<dbReference type="PRINTS" id="PR00455">
    <property type="entry name" value="HTHTETR"/>
</dbReference>
<dbReference type="InterPro" id="IPR054129">
    <property type="entry name" value="DesT_TetR_C"/>
</dbReference>
<feature type="compositionally biased region" description="Basic and acidic residues" evidence="5">
    <location>
        <begin position="17"/>
        <end position="27"/>
    </location>
</feature>
<evidence type="ECO:0000256" key="5">
    <source>
        <dbReference type="SAM" id="MobiDB-lite"/>
    </source>
</evidence>
<dbReference type="InterPro" id="IPR009057">
    <property type="entry name" value="Homeodomain-like_sf"/>
</dbReference>
<dbReference type="InterPro" id="IPR050109">
    <property type="entry name" value="HTH-type_TetR-like_transc_reg"/>
</dbReference>
<evidence type="ECO:0000256" key="2">
    <source>
        <dbReference type="ARBA" id="ARBA00023125"/>
    </source>
</evidence>
<keyword evidence="2 4" id="KW-0238">DNA-binding</keyword>
<evidence type="ECO:0000259" key="6">
    <source>
        <dbReference type="PROSITE" id="PS50977"/>
    </source>
</evidence>
<dbReference type="Pfam" id="PF00440">
    <property type="entry name" value="TetR_N"/>
    <property type="match status" value="1"/>
</dbReference>
<evidence type="ECO:0000313" key="8">
    <source>
        <dbReference type="Proteomes" id="UP000002357"/>
    </source>
</evidence>
<gene>
    <name evidence="7" type="ORF">SCLAV_0667</name>
</gene>
<proteinExistence type="predicted"/>
<name>E2PUC4_STRCL</name>
<evidence type="ECO:0000256" key="4">
    <source>
        <dbReference type="PROSITE-ProRule" id="PRU00335"/>
    </source>
</evidence>
<evidence type="ECO:0000256" key="3">
    <source>
        <dbReference type="ARBA" id="ARBA00023163"/>
    </source>
</evidence>
<dbReference type="Pfam" id="PF21943">
    <property type="entry name" value="TetR_C_46"/>
    <property type="match status" value="1"/>
</dbReference>
<dbReference type="GO" id="GO:0003700">
    <property type="term" value="F:DNA-binding transcription factor activity"/>
    <property type="evidence" value="ECO:0007669"/>
    <property type="project" value="TreeGrafter"/>
</dbReference>
<dbReference type="EMBL" id="CM000913">
    <property type="protein sequence ID" value="EFG05743.1"/>
    <property type="molecule type" value="Genomic_DNA"/>
</dbReference>
<keyword evidence="3" id="KW-0804">Transcription</keyword>
<accession>E2PUC4</accession>
<feature type="compositionally biased region" description="Acidic residues" evidence="5">
    <location>
        <begin position="7"/>
        <end position="16"/>
    </location>
</feature>
<dbReference type="InterPro" id="IPR036271">
    <property type="entry name" value="Tet_transcr_reg_TetR-rel_C_sf"/>
</dbReference>
<feature type="DNA-binding region" description="H-T-H motif" evidence="4">
    <location>
        <begin position="51"/>
        <end position="70"/>
    </location>
</feature>
<dbReference type="AlphaFoldDB" id="E2PUC4"/>
<dbReference type="STRING" id="1901.BB341_24595"/>
<dbReference type="OrthoDB" id="8479950at2"/>
<dbReference type="GO" id="GO:0000976">
    <property type="term" value="F:transcription cis-regulatory region binding"/>
    <property type="evidence" value="ECO:0007669"/>
    <property type="project" value="TreeGrafter"/>
</dbReference>
<dbReference type="SUPFAM" id="SSF48498">
    <property type="entry name" value="Tetracyclin repressor-like, C-terminal domain"/>
    <property type="match status" value="1"/>
</dbReference>
<dbReference type="PROSITE" id="PS50977">
    <property type="entry name" value="HTH_TETR_2"/>
    <property type="match status" value="1"/>
</dbReference>